<reference evidence="3 4" key="1">
    <citation type="journal article" date="2019" name="Int. J. Syst. Evol. Microbiol.">
        <title>The Global Catalogue of Microorganisms (GCM) 10K type strain sequencing project: providing services to taxonomists for standard genome sequencing and annotation.</title>
        <authorList>
            <consortium name="The Broad Institute Genomics Platform"/>
            <consortium name="The Broad Institute Genome Sequencing Center for Infectious Disease"/>
            <person name="Wu L."/>
            <person name="Ma J."/>
        </authorList>
    </citation>
    <scope>NUCLEOTIDE SEQUENCE [LARGE SCALE GENOMIC DNA]</scope>
    <source>
        <strain evidence="3 4">RDMS1</strain>
    </source>
</reference>
<feature type="compositionally biased region" description="Basic and acidic residues" evidence="1">
    <location>
        <begin position="1"/>
        <end position="19"/>
    </location>
</feature>
<dbReference type="PANTHER" id="PTHR43682">
    <property type="entry name" value="LACTATE UTILIZATION PROTEIN C"/>
    <property type="match status" value="1"/>
</dbReference>
<evidence type="ECO:0000259" key="2">
    <source>
        <dbReference type="Pfam" id="PF02589"/>
    </source>
</evidence>
<dbReference type="InterPro" id="IPR037171">
    <property type="entry name" value="NagB/RpiA_transferase-like"/>
</dbReference>
<dbReference type="PANTHER" id="PTHR43682:SF1">
    <property type="entry name" value="LACTATE UTILIZATION PROTEIN C"/>
    <property type="match status" value="1"/>
</dbReference>
<proteinExistence type="predicted"/>
<dbReference type="Proteomes" id="UP001596417">
    <property type="component" value="Unassembled WGS sequence"/>
</dbReference>
<dbReference type="EMBL" id="JBHTAX010000001">
    <property type="protein sequence ID" value="MFC7189012.1"/>
    <property type="molecule type" value="Genomic_DNA"/>
</dbReference>
<sequence>MTSDRIEDFERSAHAHETSTVRTVADEFEQALSAAVVPPAVGASFPLDGISVSMDITTEPSPEQIREAQTGVTPAGLGIAEYGTIAIQSRTAGDEPISLYPERHVAVLCASDIVPRMSDAVEWLETEIDAGHDSVVFATGPSATGDMGALVRGVHGPKEVHIIVVTDR</sequence>
<evidence type="ECO:0000313" key="4">
    <source>
        <dbReference type="Proteomes" id="UP001596417"/>
    </source>
</evidence>
<feature type="domain" description="LUD" evidence="2">
    <location>
        <begin position="64"/>
        <end position="165"/>
    </location>
</feature>
<dbReference type="Gene3D" id="3.40.50.10420">
    <property type="entry name" value="NagB/RpiA/CoA transferase-like"/>
    <property type="match status" value="1"/>
</dbReference>
<protein>
    <submittedName>
        <fullName evidence="3">LUD domain-containing protein</fullName>
    </submittedName>
</protein>
<dbReference type="InterPro" id="IPR003741">
    <property type="entry name" value="LUD_dom"/>
</dbReference>
<evidence type="ECO:0000313" key="3">
    <source>
        <dbReference type="EMBL" id="MFC7189012.1"/>
    </source>
</evidence>
<evidence type="ECO:0000256" key="1">
    <source>
        <dbReference type="SAM" id="MobiDB-lite"/>
    </source>
</evidence>
<dbReference type="Pfam" id="PF02589">
    <property type="entry name" value="LUD_dom"/>
    <property type="match status" value="1"/>
</dbReference>
<dbReference type="SUPFAM" id="SSF100950">
    <property type="entry name" value="NagB/RpiA/CoA transferase-like"/>
    <property type="match status" value="1"/>
</dbReference>
<organism evidence="3 4">
    <name type="scientific">Halocatena marina</name>
    <dbReference type="NCBI Taxonomy" id="2934937"/>
    <lineage>
        <taxon>Archaea</taxon>
        <taxon>Methanobacteriati</taxon>
        <taxon>Methanobacteriota</taxon>
        <taxon>Stenosarchaea group</taxon>
        <taxon>Halobacteria</taxon>
        <taxon>Halobacteriales</taxon>
        <taxon>Natronomonadaceae</taxon>
        <taxon>Halocatena</taxon>
    </lineage>
</organism>
<gene>
    <name evidence="3" type="ORF">ACFQL7_03545</name>
</gene>
<dbReference type="RefSeq" id="WP_248904773.1">
    <property type="nucleotide sequence ID" value="NZ_CP109979.1"/>
</dbReference>
<feature type="region of interest" description="Disordered" evidence="1">
    <location>
        <begin position="1"/>
        <end position="21"/>
    </location>
</feature>
<dbReference type="GeneID" id="76198571"/>
<dbReference type="InterPro" id="IPR024185">
    <property type="entry name" value="FTHF_cligase-like_sf"/>
</dbReference>
<name>A0ABD5YKD1_9EURY</name>
<comment type="caution">
    <text evidence="3">The sequence shown here is derived from an EMBL/GenBank/DDBJ whole genome shotgun (WGS) entry which is preliminary data.</text>
</comment>
<accession>A0ABD5YKD1</accession>
<keyword evidence="4" id="KW-1185">Reference proteome</keyword>
<dbReference type="AlphaFoldDB" id="A0ABD5YKD1"/>